<dbReference type="AlphaFoldDB" id="A0A168G482"/>
<gene>
    <name evidence="8" type="ORF">LEL_05688</name>
</gene>
<dbReference type="PROSITE" id="PS50850">
    <property type="entry name" value="MFS"/>
    <property type="match status" value="1"/>
</dbReference>
<comment type="caution">
    <text evidence="8">The sequence shown here is derived from an EMBL/GenBank/DDBJ whole genome shotgun (WGS) entry which is preliminary data.</text>
</comment>
<protein>
    <submittedName>
        <fullName evidence="8">Major facilitator superfamily transporter</fullName>
    </submittedName>
</protein>
<feature type="transmembrane region" description="Helical" evidence="6">
    <location>
        <begin position="139"/>
        <end position="159"/>
    </location>
</feature>
<proteinExistence type="predicted"/>
<dbReference type="PANTHER" id="PTHR43791:SF103">
    <property type="entry name" value="MAJOR FACILITATOR SUPERFAMILY (MFS) PROFILE DOMAIN-CONTAINING PROTEIN-RELATED"/>
    <property type="match status" value="1"/>
</dbReference>
<dbReference type="InterPro" id="IPR036259">
    <property type="entry name" value="MFS_trans_sf"/>
</dbReference>
<feature type="transmembrane region" description="Helical" evidence="6">
    <location>
        <begin position="107"/>
        <end position="127"/>
    </location>
</feature>
<keyword evidence="2" id="KW-0813">Transport</keyword>
<name>A0A168G482_CORDF</name>
<keyword evidence="9" id="KW-1185">Reference proteome</keyword>
<feature type="transmembrane region" description="Helical" evidence="6">
    <location>
        <begin position="395"/>
        <end position="415"/>
    </location>
</feature>
<keyword evidence="3 6" id="KW-0812">Transmembrane</keyword>
<dbReference type="Gene3D" id="1.20.1250.20">
    <property type="entry name" value="MFS general substrate transporter like domains"/>
    <property type="match status" value="2"/>
</dbReference>
<dbReference type="InterPro" id="IPR011701">
    <property type="entry name" value="MFS"/>
</dbReference>
<feature type="transmembrane region" description="Helical" evidence="6">
    <location>
        <begin position="171"/>
        <end position="190"/>
    </location>
</feature>
<dbReference type="InterPro" id="IPR020846">
    <property type="entry name" value="MFS_dom"/>
</dbReference>
<dbReference type="PANTHER" id="PTHR43791">
    <property type="entry name" value="PERMEASE-RELATED"/>
    <property type="match status" value="1"/>
</dbReference>
<feature type="transmembrane region" description="Helical" evidence="6">
    <location>
        <begin position="39"/>
        <end position="56"/>
    </location>
</feature>
<feature type="domain" description="Major facilitator superfamily (MFS) profile" evidence="7">
    <location>
        <begin position="43"/>
        <end position="453"/>
    </location>
</feature>
<dbReference type="GO" id="GO:0022857">
    <property type="term" value="F:transmembrane transporter activity"/>
    <property type="evidence" value="ECO:0007669"/>
    <property type="project" value="InterPro"/>
</dbReference>
<accession>A0A168G482</accession>
<evidence type="ECO:0000259" key="7">
    <source>
        <dbReference type="PROSITE" id="PS50850"/>
    </source>
</evidence>
<dbReference type="EMBL" id="AZHF01000004">
    <property type="protein sequence ID" value="OAA76004.1"/>
    <property type="molecule type" value="Genomic_DNA"/>
</dbReference>
<dbReference type="Pfam" id="PF07690">
    <property type="entry name" value="MFS_1"/>
    <property type="match status" value="1"/>
</dbReference>
<dbReference type="OrthoDB" id="6730379at2759"/>
<organism evidence="8 9">
    <name type="scientific">Akanthomyces lecanii RCEF 1005</name>
    <dbReference type="NCBI Taxonomy" id="1081108"/>
    <lineage>
        <taxon>Eukaryota</taxon>
        <taxon>Fungi</taxon>
        <taxon>Dikarya</taxon>
        <taxon>Ascomycota</taxon>
        <taxon>Pezizomycotina</taxon>
        <taxon>Sordariomycetes</taxon>
        <taxon>Hypocreomycetidae</taxon>
        <taxon>Hypocreales</taxon>
        <taxon>Cordycipitaceae</taxon>
        <taxon>Akanthomyces</taxon>
        <taxon>Cordyceps confragosa</taxon>
    </lineage>
</organism>
<comment type="subcellular location">
    <subcellularLocation>
        <location evidence="1">Membrane</location>
        <topology evidence="1">Multi-pass membrane protein</topology>
    </subcellularLocation>
</comment>
<feature type="transmembrane region" description="Helical" evidence="6">
    <location>
        <begin position="304"/>
        <end position="322"/>
    </location>
</feature>
<dbReference type="GO" id="GO:0016020">
    <property type="term" value="C:membrane"/>
    <property type="evidence" value="ECO:0007669"/>
    <property type="project" value="UniProtKB-SubCell"/>
</dbReference>
<dbReference type="SUPFAM" id="SSF103473">
    <property type="entry name" value="MFS general substrate transporter"/>
    <property type="match status" value="1"/>
</dbReference>
<feature type="transmembrane region" description="Helical" evidence="6">
    <location>
        <begin position="427"/>
        <end position="450"/>
    </location>
</feature>
<keyword evidence="5 6" id="KW-0472">Membrane</keyword>
<evidence type="ECO:0000313" key="8">
    <source>
        <dbReference type="EMBL" id="OAA76004.1"/>
    </source>
</evidence>
<evidence type="ECO:0000256" key="6">
    <source>
        <dbReference type="SAM" id="Phobius"/>
    </source>
</evidence>
<sequence length="613" mass="67947">MAPGKSGELENVLLLETEMPGGSIASLTPELSKRLRRKIDLYLMPIMTLCFCFQLMDKLALSYTSILGIREDLHLSDANYSWANSIYYFGYLAASYPSAVLMVRLPVAKLIAGSLFLWGAIAMLTATCRDATGLLVNRFFLGVAEAPLTSGLTIIVAMWYTRDEQPFRQSIWYLGGSIGTLIGSFVGLGVHNIQMIAAWKALYLILGSATVIGSVVVLFLLPDVPSAAWFLTKEERVLVIARVSNNLTGIKATNFSWSQFREAICDVNTWLLVLNQLALSIPNGGLHPYLNIFLRGTGFSEREVFILNACQFPILFFMKLYVGWASTRYKNTRVFWMIVCLCISALGIILMRQLPPRLKWGRWAGAVLTDMYTANYGLLASLTSGNFAGFTKKSVAAALIFAAGCAGSIVGPQLFSGSETPAYPTGYLAMLICLVATIIVSFFMLLYIVWENRRRDRAMCETDSAASCSEDVMDGIVANLSDKTDKELARFSDRAAESWLGADDENKYIWKSEITYHGLLPIEYGQGKPPCDPNMPHAIYHAVDSTPFDDSIIRMSEFKSIVFLAIVNNMNPGYNNLNCFGDFANGFWNDDVIDDRFLALLAYNCGEVVPLRK</sequence>
<feature type="transmembrane region" description="Helical" evidence="6">
    <location>
        <begin position="202"/>
        <end position="221"/>
    </location>
</feature>
<evidence type="ECO:0000256" key="2">
    <source>
        <dbReference type="ARBA" id="ARBA00022448"/>
    </source>
</evidence>
<feature type="transmembrane region" description="Helical" evidence="6">
    <location>
        <begin position="334"/>
        <end position="351"/>
    </location>
</feature>
<reference evidence="8 9" key="1">
    <citation type="journal article" date="2016" name="Genome Biol. Evol.">
        <title>Divergent and convergent evolution of fungal pathogenicity.</title>
        <authorList>
            <person name="Shang Y."/>
            <person name="Xiao G."/>
            <person name="Zheng P."/>
            <person name="Cen K."/>
            <person name="Zhan S."/>
            <person name="Wang C."/>
        </authorList>
    </citation>
    <scope>NUCLEOTIDE SEQUENCE [LARGE SCALE GENOMIC DNA]</scope>
    <source>
        <strain evidence="8 9">RCEF 1005</strain>
    </source>
</reference>
<evidence type="ECO:0000256" key="1">
    <source>
        <dbReference type="ARBA" id="ARBA00004141"/>
    </source>
</evidence>
<evidence type="ECO:0000256" key="4">
    <source>
        <dbReference type="ARBA" id="ARBA00022989"/>
    </source>
</evidence>
<feature type="transmembrane region" description="Helical" evidence="6">
    <location>
        <begin position="363"/>
        <end position="383"/>
    </location>
</feature>
<keyword evidence="4 6" id="KW-1133">Transmembrane helix</keyword>
<evidence type="ECO:0000256" key="5">
    <source>
        <dbReference type="ARBA" id="ARBA00023136"/>
    </source>
</evidence>
<dbReference type="Proteomes" id="UP000076881">
    <property type="component" value="Unassembled WGS sequence"/>
</dbReference>
<evidence type="ECO:0000256" key="3">
    <source>
        <dbReference type="ARBA" id="ARBA00022692"/>
    </source>
</evidence>
<evidence type="ECO:0000313" key="9">
    <source>
        <dbReference type="Proteomes" id="UP000076881"/>
    </source>
</evidence>